<protein>
    <submittedName>
        <fullName evidence="2 3">Uncharacterized protein LOC111308452 isoform X2</fullName>
    </submittedName>
</protein>
<sequence>MPGELLPTVILSLQARIEAGFPFKSDQTGLQVAAISCLMAALSVSPSIQVKEMILEEALTGFVEADKKSGVLFTLLQHSARLRNTMICFEALQVYFKKMSMMHHLTLRRTIKRKMMSF</sequence>
<proteinExistence type="predicted"/>
<dbReference type="InterPro" id="IPR052107">
    <property type="entry name" value="HEAT6"/>
</dbReference>
<dbReference type="PANTHER" id="PTHR13366:SF0">
    <property type="entry name" value="HEAT REPEAT-CONTAINING PROTEIN 6"/>
    <property type="match status" value="1"/>
</dbReference>
<evidence type="ECO:0000313" key="1">
    <source>
        <dbReference type="Proteomes" id="UP000515121"/>
    </source>
</evidence>
<reference evidence="2 3" key="1">
    <citation type="submission" date="2025-04" db="UniProtKB">
        <authorList>
            <consortium name="RefSeq"/>
        </authorList>
    </citation>
    <scope>IDENTIFICATION</scope>
    <source>
        <tissue evidence="2 3">Fruit stalk</tissue>
    </source>
</reference>
<dbReference type="Proteomes" id="UP000515121">
    <property type="component" value="Unplaced"/>
</dbReference>
<keyword evidence="1" id="KW-1185">Reference proteome</keyword>
<name>A0A6P6ACC6_DURZI</name>
<dbReference type="RefSeq" id="XP_022762525.1">
    <property type="nucleotide sequence ID" value="XM_022906790.1"/>
</dbReference>
<dbReference type="RefSeq" id="XP_022762520.1">
    <property type="nucleotide sequence ID" value="XM_022906785.1"/>
</dbReference>
<gene>
    <name evidence="2 3" type="primary">LOC111308452</name>
</gene>
<accession>A0A6P6ACC6</accession>
<dbReference type="GeneID" id="111308452"/>
<dbReference type="AlphaFoldDB" id="A0A6P6ACC6"/>
<dbReference type="PANTHER" id="PTHR13366">
    <property type="entry name" value="MALARIA ANTIGEN-RELATED"/>
    <property type="match status" value="1"/>
</dbReference>
<organism evidence="1 3">
    <name type="scientific">Durio zibethinus</name>
    <name type="common">Durian</name>
    <dbReference type="NCBI Taxonomy" id="66656"/>
    <lineage>
        <taxon>Eukaryota</taxon>
        <taxon>Viridiplantae</taxon>
        <taxon>Streptophyta</taxon>
        <taxon>Embryophyta</taxon>
        <taxon>Tracheophyta</taxon>
        <taxon>Spermatophyta</taxon>
        <taxon>Magnoliopsida</taxon>
        <taxon>eudicotyledons</taxon>
        <taxon>Gunneridae</taxon>
        <taxon>Pentapetalae</taxon>
        <taxon>rosids</taxon>
        <taxon>malvids</taxon>
        <taxon>Malvales</taxon>
        <taxon>Malvaceae</taxon>
        <taxon>Helicteroideae</taxon>
        <taxon>Durio</taxon>
    </lineage>
</organism>
<evidence type="ECO:0000313" key="3">
    <source>
        <dbReference type="RefSeq" id="XP_022762525.1"/>
    </source>
</evidence>
<evidence type="ECO:0000313" key="2">
    <source>
        <dbReference type="RefSeq" id="XP_022762520.1"/>
    </source>
</evidence>